<protein>
    <submittedName>
        <fullName evidence="2">Uncharacterized protein</fullName>
    </submittedName>
</protein>
<dbReference type="EMBL" id="LN890966">
    <property type="protein sequence ID" value="CUS13885.1"/>
    <property type="molecule type" value="Genomic_DNA"/>
</dbReference>
<evidence type="ECO:0000256" key="1">
    <source>
        <dbReference type="SAM" id="MobiDB-lite"/>
    </source>
</evidence>
<organism evidence="2 3">
    <name type="scientific">Tuber aestivum</name>
    <name type="common">summer truffle</name>
    <dbReference type="NCBI Taxonomy" id="59557"/>
    <lineage>
        <taxon>Eukaryota</taxon>
        <taxon>Fungi</taxon>
        <taxon>Dikarya</taxon>
        <taxon>Ascomycota</taxon>
        <taxon>Pezizomycotina</taxon>
        <taxon>Pezizomycetes</taxon>
        <taxon>Pezizales</taxon>
        <taxon>Tuberaceae</taxon>
        <taxon>Tuber</taxon>
    </lineage>
</organism>
<name>A0A292Q4J8_9PEZI</name>
<evidence type="ECO:0000313" key="3">
    <source>
        <dbReference type="Proteomes" id="UP001412239"/>
    </source>
</evidence>
<dbReference type="AlphaFoldDB" id="A0A292Q4J8"/>
<feature type="compositionally biased region" description="Polar residues" evidence="1">
    <location>
        <begin position="67"/>
        <end position="77"/>
    </location>
</feature>
<gene>
    <name evidence="2" type="ORF">GSTUAT00002096001</name>
</gene>
<keyword evidence="3" id="KW-1185">Reference proteome</keyword>
<feature type="non-terminal residue" evidence="2">
    <location>
        <position position="77"/>
    </location>
</feature>
<reference evidence="2" key="1">
    <citation type="submission" date="2015-10" db="EMBL/GenBank/DDBJ databases">
        <authorList>
            <person name="Regsiter A."/>
            <person name="william w."/>
        </authorList>
    </citation>
    <scope>NUCLEOTIDE SEQUENCE</scope>
    <source>
        <strain evidence="2">Montdore</strain>
    </source>
</reference>
<proteinExistence type="predicted"/>
<feature type="non-terminal residue" evidence="2">
    <location>
        <position position="1"/>
    </location>
</feature>
<sequence length="77" mass="8245">RVLEYTSCADRAVDWVRRLHTHTPLHWRNAATRNARVNSREGAIVDVLGAFLEGSSAGGQGRKGDAQISSGGSSLPT</sequence>
<feature type="region of interest" description="Disordered" evidence="1">
    <location>
        <begin position="54"/>
        <end position="77"/>
    </location>
</feature>
<evidence type="ECO:0000313" key="2">
    <source>
        <dbReference type="EMBL" id="CUS13885.1"/>
    </source>
</evidence>
<accession>A0A292Q4J8</accession>
<dbReference type="Proteomes" id="UP001412239">
    <property type="component" value="Unassembled WGS sequence"/>
</dbReference>